<organism evidence="6 7">
    <name type="scientific">Oryzicola mucosus</name>
    <dbReference type="NCBI Taxonomy" id="2767425"/>
    <lineage>
        <taxon>Bacteria</taxon>
        <taxon>Pseudomonadati</taxon>
        <taxon>Pseudomonadota</taxon>
        <taxon>Alphaproteobacteria</taxon>
        <taxon>Hyphomicrobiales</taxon>
        <taxon>Phyllobacteriaceae</taxon>
        <taxon>Oryzicola</taxon>
    </lineage>
</organism>
<evidence type="ECO:0000313" key="7">
    <source>
        <dbReference type="Proteomes" id="UP000643405"/>
    </source>
</evidence>
<gene>
    <name evidence="6" type="ORF">ICI42_08335</name>
</gene>
<dbReference type="InterPro" id="IPR008816">
    <property type="entry name" value="Gly_zipper_2TM_dom"/>
</dbReference>
<comment type="subcellular location">
    <subcellularLocation>
        <location evidence="1">Cell outer membrane</location>
        <topology evidence="1">Lipid-anchor</topology>
    </subcellularLocation>
</comment>
<dbReference type="Proteomes" id="UP000643405">
    <property type="component" value="Unassembled WGS sequence"/>
</dbReference>
<dbReference type="Pfam" id="PF05433">
    <property type="entry name" value="Rick_17kDa_Anti"/>
    <property type="match status" value="1"/>
</dbReference>
<proteinExistence type="inferred from homology"/>
<evidence type="ECO:0000256" key="2">
    <source>
        <dbReference type="ARBA" id="ARBA00008681"/>
    </source>
</evidence>
<evidence type="ECO:0000256" key="4">
    <source>
        <dbReference type="ARBA" id="ARBA00023288"/>
    </source>
</evidence>
<keyword evidence="4" id="KW-0449">Lipoprotein</keyword>
<sequence length="103" mass="10231">MNKLLSTFAVLSVTAMVLTGCNTPGERAVGGGVIGAGAGALAGQAIGGNTRSTVAGALIGGAAGSLIGAASAPGRCRYQEVDSRGRPVYDNYGRPVTFEDRCQ</sequence>
<evidence type="ECO:0000313" key="6">
    <source>
        <dbReference type="EMBL" id="MBD0414659.1"/>
    </source>
</evidence>
<accession>A0A8J6PT09</accession>
<dbReference type="EMBL" id="JACVVX010000002">
    <property type="protein sequence ID" value="MBD0414659.1"/>
    <property type="molecule type" value="Genomic_DNA"/>
</dbReference>
<dbReference type="GO" id="GO:0009279">
    <property type="term" value="C:cell outer membrane"/>
    <property type="evidence" value="ECO:0007669"/>
    <property type="project" value="UniProtKB-SubCell"/>
</dbReference>
<feature type="domain" description="Glycine zipper 2TM" evidence="5">
    <location>
        <begin position="30"/>
        <end position="70"/>
    </location>
</feature>
<comment type="caution">
    <text evidence="6">The sequence shown here is derived from an EMBL/GenBank/DDBJ whole genome shotgun (WGS) entry which is preliminary data.</text>
</comment>
<reference evidence="6" key="1">
    <citation type="submission" date="2020-09" db="EMBL/GenBank/DDBJ databases">
        <title>Genome seq and assembly of Tianweitania sp.</title>
        <authorList>
            <person name="Chhetri G."/>
        </authorList>
    </citation>
    <scope>NUCLEOTIDE SEQUENCE</scope>
    <source>
        <strain evidence="6">Rool2</strain>
    </source>
</reference>
<dbReference type="AlphaFoldDB" id="A0A8J6PT09"/>
<evidence type="ECO:0000256" key="1">
    <source>
        <dbReference type="ARBA" id="ARBA00004459"/>
    </source>
</evidence>
<evidence type="ECO:0000259" key="5">
    <source>
        <dbReference type="Pfam" id="PF05433"/>
    </source>
</evidence>
<comment type="similarity">
    <text evidence="2">Belongs to the rickettsiale 17 kDa surface antigen family.</text>
</comment>
<dbReference type="PROSITE" id="PS51257">
    <property type="entry name" value="PROKAR_LIPOPROTEIN"/>
    <property type="match status" value="1"/>
</dbReference>
<keyword evidence="7" id="KW-1185">Reference proteome</keyword>
<name>A0A8J6PT09_9HYPH</name>
<evidence type="ECO:0000256" key="3">
    <source>
        <dbReference type="ARBA" id="ARBA00015281"/>
    </source>
</evidence>
<dbReference type="RefSeq" id="WP_188164090.1">
    <property type="nucleotide sequence ID" value="NZ_JACVVX010000002.1"/>
</dbReference>
<protein>
    <recommendedName>
        <fullName evidence="3">17 kDa surface antigen</fullName>
    </recommendedName>
</protein>